<feature type="transmembrane region" description="Helical" evidence="7">
    <location>
        <begin position="103"/>
        <end position="129"/>
    </location>
</feature>
<name>M0GZL9_HALGM</name>
<dbReference type="CDD" id="cd06261">
    <property type="entry name" value="TM_PBP2"/>
    <property type="match status" value="1"/>
</dbReference>
<evidence type="ECO:0000256" key="5">
    <source>
        <dbReference type="ARBA" id="ARBA00022989"/>
    </source>
</evidence>
<feature type="transmembrane region" description="Helical" evidence="7">
    <location>
        <begin position="295"/>
        <end position="315"/>
    </location>
</feature>
<dbReference type="GO" id="GO:0055085">
    <property type="term" value="P:transmembrane transport"/>
    <property type="evidence" value="ECO:0007669"/>
    <property type="project" value="InterPro"/>
</dbReference>
<comment type="similarity">
    <text evidence="7">Belongs to the binding-protein-dependent transport system permease family.</text>
</comment>
<dbReference type="AlphaFoldDB" id="M0GZL9"/>
<feature type="transmembrane region" description="Helical" evidence="7">
    <location>
        <begin position="141"/>
        <end position="162"/>
    </location>
</feature>
<evidence type="ECO:0000256" key="6">
    <source>
        <dbReference type="ARBA" id="ARBA00023136"/>
    </source>
</evidence>
<dbReference type="PANTHER" id="PTHR43005">
    <property type="entry name" value="BLR7065 PROTEIN"/>
    <property type="match status" value="1"/>
</dbReference>
<dbReference type="GO" id="GO:0005886">
    <property type="term" value="C:plasma membrane"/>
    <property type="evidence" value="ECO:0007669"/>
    <property type="project" value="UniProtKB-SubCell"/>
</dbReference>
<comment type="caution">
    <text evidence="9">The sequence shown here is derived from an EMBL/GenBank/DDBJ whole genome shotgun (WGS) entry which is preliminary data.</text>
</comment>
<keyword evidence="2 7" id="KW-0813">Transport</keyword>
<dbReference type="Gene3D" id="1.10.3720.10">
    <property type="entry name" value="MetI-like"/>
    <property type="match status" value="1"/>
</dbReference>
<dbReference type="Proteomes" id="UP000011571">
    <property type="component" value="Unassembled WGS sequence"/>
</dbReference>
<dbReference type="InterPro" id="IPR035906">
    <property type="entry name" value="MetI-like_sf"/>
</dbReference>
<dbReference type="EMBL" id="AOLJ01000027">
    <property type="protein sequence ID" value="ELZ76314.1"/>
    <property type="molecule type" value="Genomic_DNA"/>
</dbReference>
<keyword evidence="4 7" id="KW-0812">Transmembrane</keyword>
<keyword evidence="10" id="KW-1185">Reference proteome</keyword>
<comment type="subcellular location">
    <subcellularLocation>
        <location evidence="1 7">Cell membrane</location>
        <topology evidence="1 7">Multi-pass membrane protein</topology>
    </subcellularLocation>
</comment>
<dbReference type="PATRIC" id="fig|1227459.3.peg.3641"/>
<sequence length="321" mass="35331">MSTKLDSVPWRRPLRAVTLRIEQLSDTQFVYVLLSPVFLLLAVVAFWPIVNTFELSLHADSIVSPDPIGEFAGFTNYVDLFTGGLDALMPRPFVSLSQPLKSALIVTVVFAGVSVSIETLLGFAQALILNEEFRGRRWVRLVLILPWAVPIVIFGTMFYLMFNSTVGFGSEILHGLGLISATPFTSTQDSLLLLIIADIWKTTPFMVLLILAGLQSINRDLYQVAEVAGASRWQRFRHVTLPLVAPILGVAILFRLIQALRVYGVIEVMVGCNTVPSLSCMVVSTFQSRYYGTSATIAFTTAALIGLVTLGYFAFTKSEVV</sequence>
<evidence type="ECO:0000256" key="7">
    <source>
        <dbReference type="RuleBase" id="RU363032"/>
    </source>
</evidence>
<evidence type="ECO:0000256" key="4">
    <source>
        <dbReference type="ARBA" id="ARBA00022692"/>
    </source>
</evidence>
<feature type="transmembrane region" description="Helical" evidence="7">
    <location>
        <begin position="239"/>
        <end position="257"/>
    </location>
</feature>
<dbReference type="PROSITE" id="PS50928">
    <property type="entry name" value="ABC_TM1"/>
    <property type="match status" value="1"/>
</dbReference>
<dbReference type="InterPro" id="IPR000515">
    <property type="entry name" value="MetI-like"/>
</dbReference>
<reference evidence="9 10" key="1">
    <citation type="journal article" date="2014" name="PLoS Genet.">
        <title>Phylogenetically driven sequencing of extremely halophilic archaea reveals strategies for static and dynamic osmo-response.</title>
        <authorList>
            <person name="Becker E.A."/>
            <person name="Seitzer P.M."/>
            <person name="Tritt A."/>
            <person name="Larsen D."/>
            <person name="Krusor M."/>
            <person name="Yao A.I."/>
            <person name="Wu D."/>
            <person name="Madern D."/>
            <person name="Eisen J.A."/>
            <person name="Darling A.E."/>
            <person name="Facciotti M.T."/>
        </authorList>
    </citation>
    <scope>NUCLEOTIDE SEQUENCE [LARGE SCALE GENOMIC DNA]</scope>
    <source>
        <strain evidence="10">ATCC 33959 / DSM 4427 / JCM 8863 / NBRC 102184 / NCIMB 2188 / Ma 2.38</strain>
    </source>
</reference>
<proteinExistence type="inferred from homology"/>
<keyword evidence="3" id="KW-1003">Cell membrane</keyword>
<organism evidence="9 10">
    <name type="scientific">Haloferax gibbonsii (strain ATCC 33959 / DSM 4427 / JCM 8863 / NBRC 102184 / NCIMB 2188 / Ma 2.38)</name>
    <dbReference type="NCBI Taxonomy" id="1227459"/>
    <lineage>
        <taxon>Archaea</taxon>
        <taxon>Methanobacteriati</taxon>
        <taxon>Methanobacteriota</taxon>
        <taxon>Stenosarchaea group</taxon>
        <taxon>Halobacteria</taxon>
        <taxon>Halobacteriales</taxon>
        <taxon>Haloferacaceae</taxon>
        <taxon>Haloferax</taxon>
    </lineage>
</organism>
<protein>
    <submittedName>
        <fullName evidence="9">Sugar ABC transporter permease</fullName>
    </submittedName>
</protein>
<gene>
    <name evidence="9" type="ORF">C454_18494</name>
</gene>
<feature type="domain" description="ABC transmembrane type-1" evidence="8">
    <location>
        <begin position="104"/>
        <end position="316"/>
    </location>
</feature>
<feature type="transmembrane region" description="Helical" evidence="7">
    <location>
        <begin position="191"/>
        <end position="214"/>
    </location>
</feature>
<evidence type="ECO:0000256" key="1">
    <source>
        <dbReference type="ARBA" id="ARBA00004651"/>
    </source>
</evidence>
<keyword evidence="5 7" id="KW-1133">Transmembrane helix</keyword>
<evidence type="ECO:0000259" key="8">
    <source>
        <dbReference type="PROSITE" id="PS50928"/>
    </source>
</evidence>
<accession>M0GZL9</accession>
<evidence type="ECO:0000313" key="9">
    <source>
        <dbReference type="EMBL" id="ELZ76314.1"/>
    </source>
</evidence>
<dbReference type="PANTHER" id="PTHR43005:SF1">
    <property type="entry name" value="SPERMIDINE_PUTRESCINE TRANSPORT SYSTEM PERMEASE PROTEIN"/>
    <property type="match status" value="1"/>
</dbReference>
<feature type="transmembrane region" description="Helical" evidence="7">
    <location>
        <begin position="263"/>
        <end position="283"/>
    </location>
</feature>
<evidence type="ECO:0000313" key="10">
    <source>
        <dbReference type="Proteomes" id="UP000011571"/>
    </source>
</evidence>
<evidence type="ECO:0000256" key="3">
    <source>
        <dbReference type="ARBA" id="ARBA00022475"/>
    </source>
</evidence>
<dbReference type="Pfam" id="PF00528">
    <property type="entry name" value="BPD_transp_1"/>
    <property type="match status" value="1"/>
</dbReference>
<keyword evidence="6 7" id="KW-0472">Membrane</keyword>
<evidence type="ECO:0000256" key="2">
    <source>
        <dbReference type="ARBA" id="ARBA00022448"/>
    </source>
</evidence>
<dbReference type="RefSeq" id="WP_004977803.1">
    <property type="nucleotide sequence ID" value="NZ_AOLJ01000027.1"/>
</dbReference>
<feature type="transmembrane region" description="Helical" evidence="7">
    <location>
        <begin position="29"/>
        <end position="50"/>
    </location>
</feature>
<dbReference type="SUPFAM" id="SSF161098">
    <property type="entry name" value="MetI-like"/>
    <property type="match status" value="1"/>
</dbReference>